<evidence type="ECO:0000256" key="4">
    <source>
        <dbReference type="ARBA" id="ARBA00023067"/>
    </source>
</evidence>
<dbReference type="PIRSF" id="PIRSF028732">
    <property type="entry name" value="Alba"/>
    <property type="match status" value="1"/>
</dbReference>
<evidence type="ECO:0000256" key="1">
    <source>
        <dbReference type="ARBA" id="ARBA00008018"/>
    </source>
</evidence>
<dbReference type="GO" id="GO:0003690">
    <property type="term" value="F:double-stranded DNA binding"/>
    <property type="evidence" value="ECO:0007669"/>
    <property type="project" value="UniProtKB-UniRule"/>
</dbReference>
<dbReference type="STRING" id="697581.TCARB_1466"/>
<dbReference type="GO" id="GO:0005694">
    <property type="term" value="C:chromosome"/>
    <property type="evidence" value="ECO:0007669"/>
    <property type="project" value="UniProtKB-SubCell"/>
</dbReference>
<sequence>MPHNNTALNQTTKRVENMAEAGTVFVGNKPVSSYVLAAVTQFTSGSKRVVLKARGRAISRAVDTAELIRRFLGGKVNYGSIKIGSEKVGEPGKERTVSTIEIELVKTE</sequence>
<dbReference type="InterPro" id="IPR013795">
    <property type="entry name" value="DNA/RNA-bd_Alba"/>
</dbReference>
<comment type="subcellular location">
    <subcellularLocation>
        <location evidence="6">Cytoplasm</location>
    </subcellularLocation>
    <subcellularLocation>
        <location evidence="6">Chromosome</location>
    </subcellularLocation>
</comment>
<dbReference type="SUPFAM" id="SSF82704">
    <property type="entry name" value="AlbA-like"/>
    <property type="match status" value="1"/>
</dbReference>
<dbReference type="Gene3D" id="3.30.110.20">
    <property type="entry name" value="Alba-like domain"/>
    <property type="match status" value="1"/>
</dbReference>
<gene>
    <name evidence="6" type="primary">albA</name>
    <name evidence="8" type="ORF">TCARB_1466</name>
</gene>
<dbReference type="InterPro" id="IPR002775">
    <property type="entry name" value="DNA/RNA-bd_Alba-like"/>
</dbReference>
<keyword evidence="5 6" id="KW-0238">DNA-binding</keyword>
<reference evidence="9" key="1">
    <citation type="book" date="2010" name="EXTREMOPHILES" publisher="0:0-0">
        <title>Complete genome sequences of ten hyperthermophilic archaea reveal their metabolic capabilities and possible ecological roles.</title>
        <editorList>
            <person name="?"/>
        </editorList>
        <authorList>
            <person name="Ravin N.V."/>
            <person name="Mardanov A.V."/>
            <person name="Bonch-Osmolovskaya E.A."/>
            <person name="Skryabin K.G."/>
        </authorList>
    </citation>
    <scope>NUCLEOTIDE SEQUENCE [LARGE SCALE GENOMIC DNA]</scope>
    <source>
        <strain evidence="9">1505</strain>
    </source>
</reference>
<protein>
    <recommendedName>
        <fullName evidence="6">DNA/RNA-binding protein Alba</fullName>
    </recommendedName>
</protein>
<dbReference type="EMBL" id="CP007493">
    <property type="protein sequence ID" value="AJB42510.1"/>
    <property type="molecule type" value="Genomic_DNA"/>
</dbReference>
<dbReference type="Proteomes" id="UP000266720">
    <property type="component" value="Chromosome"/>
</dbReference>
<evidence type="ECO:0000256" key="6">
    <source>
        <dbReference type="HAMAP-Rule" id="MF_01122"/>
    </source>
</evidence>
<evidence type="ECO:0000256" key="5">
    <source>
        <dbReference type="ARBA" id="ARBA00023125"/>
    </source>
</evidence>
<dbReference type="HAMAP" id="MF_01122">
    <property type="entry name" value="AlbA"/>
    <property type="match status" value="1"/>
</dbReference>
<dbReference type="AlphaFoldDB" id="A0A3G1A6C8"/>
<keyword evidence="3 6" id="KW-0963">Cytoplasm</keyword>
<feature type="domain" description="DNA/RNA-binding protein Alba-like" evidence="7">
    <location>
        <begin position="23"/>
        <end position="85"/>
    </location>
</feature>
<comment type="function">
    <text evidence="6">Binds double-stranded DNA tightly but without sequence specificity. Involved in DNA compaction.</text>
</comment>
<evidence type="ECO:0000259" key="7">
    <source>
        <dbReference type="Pfam" id="PF01918"/>
    </source>
</evidence>
<accession>A0A3G1A6C8</accession>
<comment type="similarity">
    <text evidence="1 6">Belongs to the histone-like Alba family.</text>
</comment>
<evidence type="ECO:0000256" key="3">
    <source>
        <dbReference type="ARBA" id="ARBA00022490"/>
    </source>
</evidence>
<dbReference type="GO" id="GO:0005737">
    <property type="term" value="C:cytoplasm"/>
    <property type="evidence" value="ECO:0007669"/>
    <property type="project" value="UniProtKB-SubCell"/>
</dbReference>
<proteinExistence type="inferred from homology"/>
<dbReference type="NCBIfam" id="NF003088">
    <property type="entry name" value="PRK04015.1"/>
    <property type="match status" value="1"/>
</dbReference>
<evidence type="ECO:0000313" key="8">
    <source>
        <dbReference type="EMBL" id="AJB42510.1"/>
    </source>
</evidence>
<dbReference type="NCBIfam" id="TIGR00285">
    <property type="entry name" value="DNA-binding protein Alba"/>
    <property type="match status" value="1"/>
</dbReference>
<evidence type="ECO:0000256" key="2">
    <source>
        <dbReference type="ARBA" id="ARBA00022454"/>
    </source>
</evidence>
<dbReference type="Pfam" id="PF01918">
    <property type="entry name" value="Alba"/>
    <property type="match status" value="1"/>
</dbReference>
<dbReference type="InterPro" id="IPR036882">
    <property type="entry name" value="Alba-like_dom_sf"/>
</dbReference>
<dbReference type="GO" id="GO:0003723">
    <property type="term" value="F:RNA binding"/>
    <property type="evidence" value="ECO:0007669"/>
    <property type="project" value="InterPro"/>
</dbReference>
<dbReference type="GO" id="GO:0030261">
    <property type="term" value="P:chromosome condensation"/>
    <property type="evidence" value="ECO:0007669"/>
    <property type="project" value="UniProtKB-KW"/>
</dbReference>
<dbReference type="KEGG" id="tcb:TCARB_1466"/>
<evidence type="ECO:0000313" key="9">
    <source>
        <dbReference type="Proteomes" id="UP000266720"/>
    </source>
</evidence>
<keyword evidence="2 6" id="KW-0158">Chromosome</keyword>
<name>A0A3G1A6C8_9CREN</name>
<organism evidence="8 9">
    <name type="scientific">Thermofilum adornatum 1505</name>
    <dbReference type="NCBI Taxonomy" id="697581"/>
    <lineage>
        <taxon>Archaea</taxon>
        <taxon>Thermoproteota</taxon>
        <taxon>Thermoprotei</taxon>
        <taxon>Thermofilales</taxon>
        <taxon>Thermofilaceae</taxon>
        <taxon>Thermofilum</taxon>
    </lineage>
</organism>
<comment type="caution">
    <text evidence="6">Lacks conserved residue(s) required for the propagation of feature annotation.</text>
</comment>
<keyword evidence="4 6" id="KW-0226">DNA condensation</keyword>